<gene>
    <name evidence="1" type="ORF">B0H67DRAFT_237006</name>
</gene>
<evidence type="ECO:0000313" key="2">
    <source>
        <dbReference type="Proteomes" id="UP001172102"/>
    </source>
</evidence>
<dbReference type="InterPro" id="IPR036812">
    <property type="entry name" value="NAD(P)_OxRdtase_dom_sf"/>
</dbReference>
<comment type="caution">
    <text evidence="1">The sequence shown here is derived from an EMBL/GenBank/DDBJ whole genome shotgun (WGS) entry which is preliminary data.</text>
</comment>
<name>A0AA40AG99_9PEZI</name>
<dbReference type="AlphaFoldDB" id="A0AA40AG99"/>
<accession>A0AA40AG99</accession>
<dbReference type="Proteomes" id="UP001172102">
    <property type="component" value="Unassembled WGS sequence"/>
</dbReference>
<evidence type="ECO:0000313" key="1">
    <source>
        <dbReference type="EMBL" id="KAK0715238.1"/>
    </source>
</evidence>
<dbReference type="SUPFAM" id="SSF51430">
    <property type="entry name" value="NAD(P)-linked oxidoreductase"/>
    <property type="match status" value="1"/>
</dbReference>
<proteinExistence type="predicted"/>
<dbReference type="EMBL" id="JAUKUA010000004">
    <property type="protein sequence ID" value="KAK0715238.1"/>
    <property type="molecule type" value="Genomic_DNA"/>
</dbReference>
<keyword evidence="2" id="KW-1185">Reference proteome</keyword>
<reference evidence="1" key="1">
    <citation type="submission" date="2023-06" db="EMBL/GenBank/DDBJ databases">
        <title>Genome-scale phylogeny and comparative genomics of the fungal order Sordariales.</title>
        <authorList>
            <consortium name="Lawrence Berkeley National Laboratory"/>
            <person name="Hensen N."/>
            <person name="Bonometti L."/>
            <person name="Westerberg I."/>
            <person name="Brannstrom I.O."/>
            <person name="Guillou S."/>
            <person name="Cros-Aarteil S."/>
            <person name="Calhoun S."/>
            <person name="Haridas S."/>
            <person name="Kuo A."/>
            <person name="Mondo S."/>
            <person name="Pangilinan J."/>
            <person name="Riley R."/>
            <person name="Labutti K."/>
            <person name="Andreopoulos B."/>
            <person name="Lipzen A."/>
            <person name="Chen C."/>
            <person name="Yanf M."/>
            <person name="Daum C."/>
            <person name="Ng V."/>
            <person name="Clum A."/>
            <person name="Steindorff A."/>
            <person name="Ohm R."/>
            <person name="Martin F."/>
            <person name="Silar P."/>
            <person name="Natvig D."/>
            <person name="Lalanne C."/>
            <person name="Gautier V."/>
            <person name="Ament-Velasquez S.L."/>
            <person name="Kruys A."/>
            <person name="Hutchinson M.I."/>
            <person name="Powell A.J."/>
            <person name="Barry K."/>
            <person name="Miller A.N."/>
            <person name="Grigoriev I.V."/>
            <person name="Debuchy R."/>
            <person name="Gladieux P."/>
            <person name="Thoren M.H."/>
            <person name="Johannesson H."/>
        </authorList>
    </citation>
    <scope>NUCLEOTIDE SEQUENCE</scope>
    <source>
        <strain evidence="1">SMH4607-1</strain>
    </source>
</reference>
<evidence type="ECO:0008006" key="3">
    <source>
        <dbReference type="Google" id="ProtNLM"/>
    </source>
</evidence>
<organism evidence="1 2">
    <name type="scientific">Lasiosphaeris hirsuta</name>
    <dbReference type="NCBI Taxonomy" id="260670"/>
    <lineage>
        <taxon>Eukaryota</taxon>
        <taxon>Fungi</taxon>
        <taxon>Dikarya</taxon>
        <taxon>Ascomycota</taxon>
        <taxon>Pezizomycotina</taxon>
        <taxon>Sordariomycetes</taxon>
        <taxon>Sordariomycetidae</taxon>
        <taxon>Sordariales</taxon>
        <taxon>Lasiosphaeriaceae</taxon>
        <taxon>Lasiosphaeris</taxon>
    </lineage>
</organism>
<protein>
    <recommendedName>
        <fullName evidence="3">NADP-dependent oxidoreductase domain-containing protein</fullName>
    </recommendedName>
</protein>
<sequence>MALRAGSALPNIPINGGADVRLGFGTGTRWSKRGDPNISRPLVETIKTAVWMGFAHIDCADGSTSSTIPSHSSRPKAECLARSIGVSNFCPVGLEPIFQTCSRWQSMAWQGPRTSCASSLDKGILVTTTTPSEDRLKEYLRVCDFKSTRVDQREIDRLGAQLLLEAF</sequence>